<organism evidence="2 3">
    <name type="scientific">Vespula pensylvanica</name>
    <name type="common">Western yellow jacket</name>
    <name type="synonym">Wasp</name>
    <dbReference type="NCBI Taxonomy" id="30213"/>
    <lineage>
        <taxon>Eukaryota</taxon>
        <taxon>Metazoa</taxon>
        <taxon>Ecdysozoa</taxon>
        <taxon>Arthropoda</taxon>
        <taxon>Hexapoda</taxon>
        <taxon>Insecta</taxon>
        <taxon>Pterygota</taxon>
        <taxon>Neoptera</taxon>
        <taxon>Endopterygota</taxon>
        <taxon>Hymenoptera</taxon>
        <taxon>Apocrita</taxon>
        <taxon>Aculeata</taxon>
        <taxon>Vespoidea</taxon>
        <taxon>Vespidae</taxon>
        <taxon>Vespinae</taxon>
        <taxon>Vespula</taxon>
    </lineage>
</organism>
<sequence length="233" mass="26961">MYRVILFVTLTCLVFNISGKLIEEKDPRMELTTKEEEDTTTSLEVISRSSIIDDSPTNHSSKNFSLNTKTDLCSSVKDRYRCLVSVLSRIAKIQVDDNHDSRTWRKSSIKDLFDKKNQKYQSNFEIKKEQESGLSDQTRANCRCNVIQDVYVPEAGKKLPAYACKFHDKIFVLTSERFLEDRRSYFDINVDEETSQHLNVAVSNPPKTVHTKKLPVTLVLKNGEDNYRIRKKP</sequence>
<protein>
    <submittedName>
        <fullName evidence="2">Uncharacterized protein</fullName>
    </submittedName>
</protein>
<keyword evidence="3" id="KW-1185">Reference proteome</keyword>
<accession>A0A834P0K2</accession>
<feature type="signal peptide" evidence="1">
    <location>
        <begin position="1"/>
        <end position="19"/>
    </location>
</feature>
<gene>
    <name evidence="2" type="ORF">H0235_008771</name>
</gene>
<dbReference type="EMBL" id="JACSDY010000007">
    <property type="protein sequence ID" value="KAF7423488.1"/>
    <property type="molecule type" value="Genomic_DNA"/>
</dbReference>
<proteinExistence type="predicted"/>
<evidence type="ECO:0000256" key="1">
    <source>
        <dbReference type="SAM" id="SignalP"/>
    </source>
</evidence>
<evidence type="ECO:0000313" key="2">
    <source>
        <dbReference type="EMBL" id="KAF7423488.1"/>
    </source>
</evidence>
<reference evidence="2" key="1">
    <citation type="journal article" date="2020" name="G3 (Bethesda)">
        <title>High-Quality Assemblies for Three Invasive Social Wasps from the &lt;i&gt;Vespula&lt;/i&gt; Genus.</title>
        <authorList>
            <person name="Harrop T.W.R."/>
            <person name="Guhlin J."/>
            <person name="McLaughlin G.M."/>
            <person name="Permina E."/>
            <person name="Stockwell P."/>
            <person name="Gilligan J."/>
            <person name="Le Lec M.F."/>
            <person name="Gruber M.A.M."/>
            <person name="Quinn O."/>
            <person name="Lovegrove M."/>
            <person name="Duncan E.J."/>
            <person name="Remnant E.J."/>
            <person name="Van Eeckhoven J."/>
            <person name="Graham B."/>
            <person name="Knapp R.A."/>
            <person name="Langford K.W."/>
            <person name="Kronenberg Z."/>
            <person name="Press M.O."/>
            <person name="Eacker S.M."/>
            <person name="Wilson-Rankin E.E."/>
            <person name="Purcell J."/>
            <person name="Lester P.J."/>
            <person name="Dearden P.K."/>
        </authorList>
    </citation>
    <scope>NUCLEOTIDE SEQUENCE</scope>
    <source>
        <strain evidence="2">Volc-1</strain>
    </source>
</reference>
<feature type="chain" id="PRO_5032448640" evidence="1">
    <location>
        <begin position="20"/>
        <end position="233"/>
    </location>
</feature>
<comment type="caution">
    <text evidence="2">The sequence shown here is derived from an EMBL/GenBank/DDBJ whole genome shotgun (WGS) entry which is preliminary data.</text>
</comment>
<dbReference type="AlphaFoldDB" id="A0A834P0K2"/>
<dbReference type="Proteomes" id="UP000600918">
    <property type="component" value="Unassembled WGS sequence"/>
</dbReference>
<keyword evidence="1" id="KW-0732">Signal</keyword>
<dbReference type="OrthoDB" id="7685657at2759"/>
<evidence type="ECO:0000313" key="3">
    <source>
        <dbReference type="Proteomes" id="UP000600918"/>
    </source>
</evidence>
<name>A0A834P0K2_VESPE</name>